<dbReference type="Proteomes" id="UP000028781">
    <property type="component" value="Chromosome"/>
</dbReference>
<evidence type="ECO:0000313" key="13">
    <source>
        <dbReference type="Proteomes" id="UP000028781"/>
    </source>
</evidence>
<comment type="similarity">
    <text evidence="8 11">Belongs to the QueC family.</text>
</comment>
<feature type="binding site" evidence="11">
    <location>
        <position position="206"/>
    </location>
    <ligand>
        <name>Zn(2+)</name>
        <dbReference type="ChEBI" id="CHEBI:29105"/>
    </ligand>
</feature>
<keyword evidence="4 11" id="KW-0547">Nucleotide-binding</keyword>
<dbReference type="HAMAP" id="MF_01633">
    <property type="entry name" value="QueC"/>
    <property type="match status" value="1"/>
</dbReference>
<feature type="binding site" evidence="11">
    <location>
        <position position="195"/>
    </location>
    <ligand>
        <name>Zn(2+)</name>
        <dbReference type="ChEBI" id="CHEBI:29105"/>
    </ligand>
</feature>
<evidence type="ECO:0000313" key="12">
    <source>
        <dbReference type="EMBL" id="AIJ05105.1"/>
    </source>
</evidence>
<comment type="pathway">
    <text evidence="1 11">Purine metabolism; 7-cyano-7-deazaguanine biosynthesis.</text>
</comment>
<dbReference type="HOGENOM" id="CLU_081854_1_0_2"/>
<evidence type="ECO:0000256" key="5">
    <source>
        <dbReference type="ARBA" id="ARBA00022833"/>
    </source>
</evidence>
<dbReference type="OrthoDB" id="6532at2157"/>
<dbReference type="EC" id="6.3.4.20" evidence="9 11"/>
<evidence type="ECO:0000256" key="6">
    <source>
        <dbReference type="ARBA" id="ARBA00022840"/>
    </source>
</evidence>
<dbReference type="Pfam" id="PF06508">
    <property type="entry name" value="QueC"/>
    <property type="match status" value="1"/>
</dbReference>
<evidence type="ECO:0000256" key="10">
    <source>
        <dbReference type="ARBA" id="ARBA00047890"/>
    </source>
</evidence>
<keyword evidence="3 11" id="KW-0479">Metal-binding</keyword>
<dbReference type="CDD" id="cd01995">
    <property type="entry name" value="QueC-like"/>
    <property type="match status" value="1"/>
</dbReference>
<keyword evidence="6 11" id="KW-0067">ATP-binding</keyword>
<dbReference type="GO" id="GO:0016879">
    <property type="term" value="F:ligase activity, forming carbon-nitrogen bonds"/>
    <property type="evidence" value="ECO:0007669"/>
    <property type="project" value="UniProtKB-UniRule"/>
</dbReference>
<keyword evidence="13" id="KW-1185">Reference proteome</keyword>
<evidence type="ECO:0000256" key="4">
    <source>
        <dbReference type="ARBA" id="ARBA00022741"/>
    </source>
</evidence>
<sequence>MKAITVLSGGLDSTVATLIAKDLGYEITAITFNYGQRAVKREINSAKKICEILGIEHIVVDLPFIKQFKKSSLITEKEIPTLKIEELDSEKAFETMKAVWVPARNLIMFSIASGFAEALDAEKVFIGINKEEGATFPDNTIEFVESLNKALEYGTLNKVKIEAPLYDKTKEEIVKIGHEIEKKLGVEVLKYSYSCYRDNGEDFLHCGRCESCMRRKRAFLMAGVEDKTKYIE</sequence>
<dbReference type="AlphaFoldDB" id="A0A076L9V8"/>
<dbReference type="InterPro" id="IPR014729">
    <property type="entry name" value="Rossmann-like_a/b/a_fold"/>
</dbReference>
<feature type="binding site" evidence="11">
    <location>
        <begin position="7"/>
        <end position="17"/>
    </location>
    <ligand>
        <name>ATP</name>
        <dbReference type="ChEBI" id="CHEBI:30616"/>
    </ligand>
</feature>
<comment type="cofactor">
    <cofactor evidence="11">
        <name>Zn(2+)</name>
        <dbReference type="ChEBI" id="CHEBI:29105"/>
    </cofactor>
    <text evidence="11">Binds 1 zinc ion per subunit.</text>
</comment>
<dbReference type="PIRSF" id="PIRSF006293">
    <property type="entry name" value="ExsB"/>
    <property type="match status" value="1"/>
</dbReference>
<organism evidence="12 13">
    <name type="scientific">Methanocaldococcus bathoardescens</name>
    <dbReference type="NCBI Taxonomy" id="1301915"/>
    <lineage>
        <taxon>Archaea</taxon>
        <taxon>Methanobacteriati</taxon>
        <taxon>Methanobacteriota</taxon>
        <taxon>Methanomada group</taxon>
        <taxon>Methanococci</taxon>
        <taxon>Methanococcales</taxon>
        <taxon>Methanocaldococcaceae</taxon>
        <taxon>Methanocaldococcus</taxon>
    </lineage>
</organism>
<dbReference type="PANTHER" id="PTHR42914:SF1">
    <property type="entry name" value="7-CYANO-7-DEAZAGUANINE SYNTHASE"/>
    <property type="match status" value="1"/>
</dbReference>
<evidence type="ECO:0000256" key="9">
    <source>
        <dbReference type="ARBA" id="ARBA00039149"/>
    </source>
</evidence>
<dbReference type="GO" id="GO:0005524">
    <property type="term" value="F:ATP binding"/>
    <property type="evidence" value="ECO:0007669"/>
    <property type="project" value="UniProtKB-UniRule"/>
</dbReference>
<feature type="binding site" evidence="11">
    <location>
        <position position="212"/>
    </location>
    <ligand>
        <name>Zn(2+)</name>
        <dbReference type="ChEBI" id="CHEBI:29105"/>
    </ligand>
</feature>
<evidence type="ECO:0000256" key="2">
    <source>
        <dbReference type="ARBA" id="ARBA00022598"/>
    </source>
</evidence>
<proteinExistence type="inferred from homology"/>
<feature type="binding site" evidence="11">
    <location>
        <position position="209"/>
    </location>
    <ligand>
        <name>Zn(2+)</name>
        <dbReference type="ChEBI" id="CHEBI:29105"/>
    </ligand>
</feature>
<evidence type="ECO:0000256" key="7">
    <source>
        <dbReference type="ARBA" id="ARBA00037768"/>
    </source>
</evidence>
<dbReference type="PANTHER" id="PTHR42914">
    <property type="entry name" value="7-CYANO-7-DEAZAGUANINE SYNTHASE"/>
    <property type="match status" value="1"/>
</dbReference>
<keyword evidence="2 11" id="KW-0436">Ligase</keyword>
<comment type="catalytic activity">
    <reaction evidence="10 11">
        <text>7-carboxy-7-carbaguanine + NH4(+) + 2 ATP = 7-cyano-7-carbaguanine + 2 AMP + 2 diphosphate + 2 H(+)</text>
        <dbReference type="Rhea" id="RHEA:27982"/>
        <dbReference type="ChEBI" id="CHEBI:15378"/>
        <dbReference type="ChEBI" id="CHEBI:28938"/>
        <dbReference type="ChEBI" id="CHEBI:30616"/>
        <dbReference type="ChEBI" id="CHEBI:33019"/>
        <dbReference type="ChEBI" id="CHEBI:45075"/>
        <dbReference type="ChEBI" id="CHEBI:61036"/>
        <dbReference type="ChEBI" id="CHEBI:456215"/>
        <dbReference type="EC" id="6.3.4.20"/>
    </reaction>
</comment>
<dbReference type="GO" id="GO:0008270">
    <property type="term" value="F:zinc ion binding"/>
    <property type="evidence" value="ECO:0007669"/>
    <property type="project" value="UniProtKB-UniRule"/>
</dbReference>
<protein>
    <recommendedName>
        <fullName evidence="9 11">7-cyano-7-deazaguanine synthase</fullName>
        <ecNumber evidence="9 11">6.3.4.20</ecNumber>
    </recommendedName>
    <alternativeName>
        <fullName evidence="11">7-cyano-7-carbaguanine synthase</fullName>
    </alternativeName>
    <alternativeName>
        <fullName evidence="11">Archaeosine biosynthesis protein QueC</fullName>
    </alternativeName>
    <alternativeName>
        <fullName evidence="11">PreQ(0) synthase</fullName>
    </alternativeName>
</protein>
<evidence type="ECO:0000256" key="1">
    <source>
        <dbReference type="ARBA" id="ARBA00005061"/>
    </source>
</evidence>
<gene>
    <name evidence="11" type="primary">queC</name>
    <name evidence="12" type="ORF">JH146_0254</name>
</gene>
<dbReference type="STRING" id="1301915.JH146_0254"/>
<dbReference type="KEGG" id="mjh:JH146_0254"/>
<comment type="function">
    <text evidence="7 11">Catalyzes the ATP-dependent conversion of 7-carboxy-7-deazaguanine (CDG) to 7-cyano-7-deazaguanine (preQ(0)).</text>
</comment>
<dbReference type="SUPFAM" id="SSF52402">
    <property type="entry name" value="Adenine nucleotide alpha hydrolases-like"/>
    <property type="match status" value="1"/>
</dbReference>
<dbReference type="NCBIfam" id="TIGR00364">
    <property type="entry name" value="7-cyano-7-deazaguanine synthase QueC"/>
    <property type="match status" value="1"/>
</dbReference>
<reference evidence="12 13" key="1">
    <citation type="journal article" date="2015" name="Int. J. Syst. Evol. Microbiol.">
        <title>M ethanocaldococcus bathoardescens sp. nov., a hyperthermophilic methanogen isolated from a volcanically active deep-sea hydrothermal vent.</title>
        <authorList>
            <person name="Stewart L.C."/>
            <person name="Jung J.H."/>
            <person name="Kim Y.T."/>
            <person name="Kwon S.W."/>
            <person name="Park C.S."/>
            <person name="Holden J.F."/>
        </authorList>
    </citation>
    <scope>NUCLEOTIDE SEQUENCE [LARGE SCALE GENOMIC DNA]</scope>
    <source>
        <strain evidence="12 13">JH146</strain>
    </source>
</reference>
<dbReference type="UniPathway" id="UPA00391"/>
<dbReference type="InterPro" id="IPR018317">
    <property type="entry name" value="QueC"/>
</dbReference>
<evidence type="ECO:0000256" key="3">
    <source>
        <dbReference type="ARBA" id="ARBA00022723"/>
    </source>
</evidence>
<evidence type="ECO:0000256" key="11">
    <source>
        <dbReference type="HAMAP-Rule" id="MF_01633"/>
    </source>
</evidence>
<dbReference type="Gene3D" id="3.40.50.620">
    <property type="entry name" value="HUPs"/>
    <property type="match status" value="1"/>
</dbReference>
<evidence type="ECO:0000256" key="8">
    <source>
        <dbReference type="ARBA" id="ARBA00037993"/>
    </source>
</evidence>
<dbReference type="EMBL" id="CP009149">
    <property type="protein sequence ID" value="AIJ05105.1"/>
    <property type="molecule type" value="Genomic_DNA"/>
</dbReference>
<keyword evidence="5 11" id="KW-0862">Zinc</keyword>
<accession>A0A076L9V8</accession>
<name>A0A076L9V8_9EURY</name>